<dbReference type="Proteomes" id="UP000007266">
    <property type="component" value="Linkage group 7"/>
</dbReference>
<dbReference type="Gene3D" id="6.10.250.230">
    <property type="match status" value="1"/>
</dbReference>
<dbReference type="GO" id="GO:0005634">
    <property type="term" value="C:nucleus"/>
    <property type="evidence" value="ECO:0000318"/>
    <property type="project" value="GO_Central"/>
</dbReference>
<dbReference type="InterPro" id="IPR003894">
    <property type="entry name" value="TAFH_NHR1"/>
</dbReference>
<dbReference type="GO" id="GO:0006351">
    <property type="term" value="P:DNA-templated transcription"/>
    <property type="evidence" value="ECO:0007669"/>
    <property type="project" value="InterPro"/>
</dbReference>
<feature type="compositionally biased region" description="Basic and acidic residues" evidence="11">
    <location>
        <begin position="1"/>
        <end position="15"/>
    </location>
</feature>
<feature type="compositionally biased region" description="Polar residues" evidence="11">
    <location>
        <begin position="519"/>
        <end position="530"/>
    </location>
</feature>
<keyword evidence="4 9" id="KW-0863">Zinc-finger</keyword>
<evidence type="ECO:0000313" key="14">
    <source>
        <dbReference type="EMBL" id="KYB26340.1"/>
    </source>
</evidence>
<evidence type="ECO:0000256" key="8">
    <source>
        <dbReference type="ARBA" id="ARBA00023242"/>
    </source>
</evidence>
<dbReference type="PANTHER" id="PTHR10379:SF14">
    <property type="entry name" value="NERVY, ISOFORM D"/>
    <property type="match status" value="1"/>
</dbReference>
<evidence type="ECO:0000256" key="6">
    <source>
        <dbReference type="ARBA" id="ARBA00023015"/>
    </source>
</evidence>
<dbReference type="SUPFAM" id="SSF144232">
    <property type="entry name" value="HIT/MYND zinc finger-like"/>
    <property type="match status" value="1"/>
</dbReference>
<feature type="compositionally biased region" description="Basic and acidic residues" evidence="11">
    <location>
        <begin position="30"/>
        <end position="39"/>
    </location>
</feature>
<accession>A0A139WEF7</accession>
<dbReference type="PRINTS" id="PR01875">
    <property type="entry name" value="ETOFAMILY"/>
</dbReference>
<feature type="domain" description="TAFH" evidence="13">
    <location>
        <begin position="104"/>
        <end position="203"/>
    </location>
</feature>
<gene>
    <name evidence="14" type="primary">AUGUSTUS-3.0.2_33825</name>
    <name evidence="14" type="ORF">TcasGA2_TC033825</name>
</gene>
<dbReference type="InterPro" id="IPR013289">
    <property type="entry name" value="CBFA2T1/2/3"/>
</dbReference>
<dbReference type="InterPro" id="IPR037249">
    <property type="entry name" value="TAFH/NHR1_dom_sf"/>
</dbReference>
<protein>
    <submittedName>
        <fullName evidence="14">Protein CBFA2T3-like Protein</fullName>
    </submittedName>
</protein>
<dbReference type="InParanoid" id="A0A139WEF7"/>
<keyword evidence="7" id="KW-0804">Transcription</keyword>
<dbReference type="FunFam" id="1.20.120.1110:FF:000001">
    <property type="entry name" value="RUNX1 translocation partner 1"/>
    <property type="match status" value="1"/>
</dbReference>
<dbReference type="PROSITE" id="PS01360">
    <property type="entry name" value="ZF_MYND_1"/>
    <property type="match status" value="1"/>
</dbReference>
<dbReference type="GO" id="GO:0008270">
    <property type="term" value="F:zinc ion binding"/>
    <property type="evidence" value="ECO:0007669"/>
    <property type="project" value="UniProtKB-KW"/>
</dbReference>
<dbReference type="eggNOG" id="ENOG502QTD6">
    <property type="taxonomic scope" value="Eukaryota"/>
</dbReference>
<dbReference type="PANTHER" id="PTHR10379">
    <property type="entry name" value="MTG8 ETO EIGHT TWENTY ONE PROTEIN"/>
    <property type="match status" value="1"/>
</dbReference>
<dbReference type="Gene3D" id="1.20.120.1110">
    <property type="entry name" value="TAFH/NHR1 domain"/>
    <property type="match status" value="1"/>
</dbReference>
<evidence type="ECO:0000256" key="10">
    <source>
        <dbReference type="SAM" id="Coils"/>
    </source>
</evidence>
<evidence type="ECO:0000256" key="5">
    <source>
        <dbReference type="ARBA" id="ARBA00022833"/>
    </source>
</evidence>
<evidence type="ECO:0000313" key="15">
    <source>
        <dbReference type="Proteomes" id="UP000007266"/>
    </source>
</evidence>
<evidence type="ECO:0000256" key="7">
    <source>
        <dbReference type="ARBA" id="ARBA00023163"/>
    </source>
</evidence>
<reference evidence="14 15" key="1">
    <citation type="journal article" date="2008" name="Nature">
        <title>The genome of the model beetle and pest Tribolium castaneum.</title>
        <authorList>
            <consortium name="Tribolium Genome Sequencing Consortium"/>
            <person name="Richards S."/>
            <person name="Gibbs R.A."/>
            <person name="Weinstock G.M."/>
            <person name="Brown S.J."/>
            <person name="Denell R."/>
            <person name="Beeman R.W."/>
            <person name="Gibbs R."/>
            <person name="Beeman R.W."/>
            <person name="Brown S.J."/>
            <person name="Bucher G."/>
            <person name="Friedrich M."/>
            <person name="Grimmelikhuijzen C.J."/>
            <person name="Klingler M."/>
            <person name="Lorenzen M."/>
            <person name="Richards S."/>
            <person name="Roth S."/>
            <person name="Schroder R."/>
            <person name="Tautz D."/>
            <person name="Zdobnov E.M."/>
            <person name="Muzny D."/>
            <person name="Gibbs R.A."/>
            <person name="Weinstock G.M."/>
            <person name="Attaway T."/>
            <person name="Bell S."/>
            <person name="Buhay C.J."/>
            <person name="Chandrabose M.N."/>
            <person name="Chavez D."/>
            <person name="Clerk-Blankenburg K.P."/>
            <person name="Cree A."/>
            <person name="Dao M."/>
            <person name="Davis C."/>
            <person name="Chacko J."/>
            <person name="Dinh H."/>
            <person name="Dugan-Rocha S."/>
            <person name="Fowler G."/>
            <person name="Garner T.T."/>
            <person name="Garnes J."/>
            <person name="Gnirke A."/>
            <person name="Hawes A."/>
            <person name="Hernandez J."/>
            <person name="Hines S."/>
            <person name="Holder M."/>
            <person name="Hume J."/>
            <person name="Jhangiani S.N."/>
            <person name="Joshi V."/>
            <person name="Khan Z.M."/>
            <person name="Jackson L."/>
            <person name="Kovar C."/>
            <person name="Kowis A."/>
            <person name="Lee S."/>
            <person name="Lewis L.R."/>
            <person name="Margolis J."/>
            <person name="Morgan M."/>
            <person name="Nazareth L.V."/>
            <person name="Nguyen N."/>
            <person name="Okwuonu G."/>
            <person name="Parker D."/>
            <person name="Richards S."/>
            <person name="Ruiz S.J."/>
            <person name="Santibanez J."/>
            <person name="Savard J."/>
            <person name="Scherer S.E."/>
            <person name="Schneider B."/>
            <person name="Sodergren E."/>
            <person name="Tautz D."/>
            <person name="Vattahil S."/>
            <person name="Villasana D."/>
            <person name="White C.S."/>
            <person name="Wright R."/>
            <person name="Park Y."/>
            <person name="Beeman R.W."/>
            <person name="Lord J."/>
            <person name="Oppert B."/>
            <person name="Lorenzen M."/>
            <person name="Brown S."/>
            <person name="Wang L."/>
            <person name="Savard J."/>
            <person name="Tautz D."/>
            <person name="Richards S."/>
            <person name="Weinstock G."/>
            <person name="Gibbs R.A."/>
            <person name="Liu Y."/>
            <person name="Worley K."/>
            <person name="Weinstock G."/>
            <person name="Elsik C.G."/>
            <person name="Reese J.T."/>
            <person name="Elhaik E."/>
            <person name="Landan G."/>
            <person name="Graur D."/>
            <person name="Arensburger P."/>
            <person name="Atkinson P."/>
            <person name="Beeman R.W."/>
            <person name="Beidler J."/>
            <person name="Brown S.J."/>
            <person name="Demuth J.P."/>
            <person name="Drury D.W."/>
            <person name="Du Y.Z."/>
            <person name="Fujiwara H."/>
            <person name="Lorenzen M."/>
            <person name="Maselli V."/>
            <person name="Osanai M."/>
            <person name="Park Y."/>
            <person name="Robertson H.M."/>
            <person name="Tu Z."/>
            <person name="Wang J.J."/>
            <person name="Wang S."/>
            <person name="Richards S."/>
            <person name="Song H."/>
            <person name="Zhang L."/>
            <person name="Sodergren E."/>
            <person name="Werner D."/>
            <person name="Stanke M."/>
            <person name="Morgenstern B."/>
            <person name="Solovyev V."/>
            <person name="Kosarev P."/>
            <person name="Brown G."/>
            <person name="Chen H.C."/>
            <person name="Ermolaeva O."/>
            <person name="Hlavina W."/>
            <person name="Kapustin Y."/>
            <person name="Kiryutin B."/>
            <person name="Kitts P."/>
            <person name="Maglott D."/>
            <person name="Pruitt K."/>
            <person name="Sapojnikov V."/>
            <person name="Souvorov A."/>
            <person name="Mackey A.J."/>
            <person name="Waterhouse R.M."/>
            <person name="Wyder S."/>
            <person name="Zdobnov E.M."/>
            <person name="Zdobnov E.M."/>
            <person name="Wyder S."/>
            <person name="Kriventseva E.V."/>
            <person name="Kadowaki T."/>
            <person name="Bork P."/>
            <person name="Aranda M."/>
            <person name="Bao R."/>
            <person name="Beermann A."/>
            <person name="Berns N."/>
            <person name="Bolognesi R."/>
            <person name="Bonneton F."/>
            <person name="Bopp D."/>
            <person name="Brown S.J."/>
            <person name="Bucher G."/>
            <person name="Butts T."/>
            <person name="Chaumot A."/>
            <person name="Denell R.E."/>
            <person name="Ferrier D.E."/>
            <person name="Friedrich M."/>
            <person name="Gordon C.M."/>
            <person name="Jindra M."/>
            <person name="Klingler M."/>
            <person name="Lan Q."/>
            <person name="Lattorff H.M."/>
            <person name="Laudet V."/>
            <person name="von Levetsow C."/>
            <person name="Liu Z."/>
            <person name="Lutz R."/>
            <person name="Lynch J.A."/>
            <person name="da Fonseca R.N."/>
            <person name="Posnien N."/>
            <person name="Reuter R."/>
            <person name="Roth S."/>
            <person name="Savard J."/>
            <person name="Schinko J.B."/>
            <person name="Schmitt C."/>
            <person name="Schoppmeier M."/>
            <person name="Schroder R."/>
            <person name="Shippy T.D."/>
            <person name="Simonnet F."/>
            <person name="Marques-Souza H."/>
            <person name="Tautz D."/>
            <person name="Tomoyasu Y."/>
            <person name="Trauner J."/>
            <person name="Van der Zee M."/>
            <person name="Vervoort M."/>
            <person name="Wittkopp N."/>
            <person name="Wimmer E.A."/>
            <person name="Yang X."/>
            <person name="Jones A.K."/>
            <person name="Sattelle D.B."/>
            <person name="Ebert P.R."/>
            <person name="Nelson D."/>
            <person name="Scott J.G."/>
            <person name="Beeman R.W."/>
            <person name="Muthukrishnan S."/>
            <person name="Kramer K.J."/>
            <person name="Arakane Y."/>
            <person name="Beeman R.W."/>
            <person name="Zhu Q."/>
            <person name="Hogenkamp D."/>
            <person name="Dixit R."/>
            <person name="Oppert B."/>
            <person name="Jiang H."/>
            <person name="Zou Z."/>
            <person name="Marshall J."/>
            <person name="Elpidina E."/>
            <person name="Vinokurov K."/>
            <person name="Oppert C."/>
            <person name="Zou Z."/>
            <person name="Evans J."/>
            <person name="Lu Z."/>
            <person name="Zhao P."/>
            <person name="Sumathipala N."/>
            <person name="Altincicek B."/>
            <person name="Vilcinskas A."/>
            <person name="Williams M."/>
            <person name="Hultmark D."/>
            <person name="Hetru C."/>
            <person name="Jiang H."/>
            <person name="Grimmelikhuijzen C.J."/>
            <person name="Hauser F."/>
            <person name="Cazzamali G."/>
            <person name="Williamson M."/>
            <person name="Park Y."/>
            <person name="Li B."/>
            <person name="Tanaka Y."/>
            <person name="Predel R."/>
            <person name="Neupert S."/>
            <person name="Schachtner J."/>
            <person name="Verleyen P."/>
            <person name="Raible F."/>
            <person name="Bork P."/>
            <person name="Friedrich M."/>
            <person name="Walden K.K."/>
            <person name="Robertson H.M."/>
            <person name="Angeli S."/>
            <person name="Foret S."/>
            <person name="Bucher G."/>
            <person name="Schuetz S."/>
            <person name="Maleszka R."/>
            <person name="Wimmer E.A."/>
            <person name="Beeman R.W."/>
            <person name="Lorenzen M."/>
            <person name="Tomoyasu Y."/>
            <person name="Miller S.C."/>
            <person name="Grossmann D."/>
            <person name="Bucher G."/>
        </authorList>
    </citation>
    <scope>NUCLEOTIDE SEQUENCE [LARGE SCALE GENOMIC DNA]</scope>
    <source>
        <strain evidence="14 15">Georgia GA2</strain>
    </source>
</reference>
<evidence type="ECO:0000259" key="13">
    <source>
        <dbReference type="PROSITE" id="PS51119"/>
    </source>
</evidence>
<evidence type="ECO:0000259" key="12">
    <source>
        <dbReference type="PROSITE" id="PS50865"/>
    </source>
</evidence>
<evidence type="ECO:0000256" key="11">
    <source>
        <dbReference type="SAM" id="MobiDB-lite"/>
    </source>
</evidence>
<dbReference type="Pfam" id="PF01753">
    <property type="entry name" value="zf-MYND"/>
    <property type="match status" value="1"/>
</dbReference>
<keyword evidence="15" id="KW-1185">Reference proteome</keyword>
<feature type="coiled-coil region" evidence="10">
    <location>
        <begin position="373"/>
        <end position="419"/>
    </location>
</feature>
<dbReference type="Gene3D" id="6.10.140.2220">
    <property type="match status" value="1"/>
</dbReference>
<dbReference type="GO" id="GO:0045892">
    <property type="term" value="P:negative regulation of DNA-templated transcription"/>
    <property type="evidence" value="ECO:0000318"/>
    <property type="project" value="GO_Central"/>
</dbReference>
<keyword evidence="2" id="KW-0678">Repressor</keyword>
<dbReference type="STRING" id="7070.A0A139WEF7"/>
<dbReference type="InterPro" id="IPR014896">
    <property type="entry name" value="NHR2"/>
</dbReference>
<keyword evidence="3" id="KW-0479">Metal-binding</keyword>
<feature type="region of interest" description="Disordered" evidence="11">
    <location>
        <begin position="504"/>
        <end position="530"/>
    </location>
</feature>
<dbReference type="FunCoup" id="A0A139WEF7">
    <property type="interactions" value="269"/>
</dbReference>
<evidence type="ECO:0000256" key="9">
    <source>
        <dbReference type="PROSITE-ProRule" id="PRU00134"/>
    </source>
</evidence>
<dbReference type="InterPro" id="IPR002893">
    <property type="entry name" value="Znf_MYND"/>
</dbReference>
<sequence>MEPKLIKEENGEKDGGQGYAETPRTRAKAASKDRCKTPDSPEGARQAAAPLSPTQSSPPRHPTNGTSSPVNNGSADSLTPPLPASTVLSVNLDNAQPQQYHGSYSNVTRPLVKVKRFLSTLVQFGCDIGPDIGERVRSLVLNLVSSNLSIEEFHHSLQDVTNFPLRPFVLPFLRTHLPLLQREIHALARANKQSPLQYVRSHDHVILDSTHSPSELSEIFMSNETPLVAGLKRRASDSIYENGTNGQPHDPQDCLSIKRPMNSQNAFLFSHQSLLLPNMSSTIPNSHFFDYNQHNHLPQRVEDNNNTPNRGDEEWRNIHVMLNCILSMVEKTKRALTILQQRNSQDLTNEWLRKQDVSVDLKKAANEIMVQAVRQTEDRVAEVRRRAEDAVNDVKRQAVIELQKAVAAAETKANELVAAERAKMEKLLAEARKHGDENQDNPDNSLSPPASQPQPSQQNSCWNCGRKAHETCSGCSVARYCGPFCQHKDWENHHQICSKEKAMRPLRTSTPSTTAPPTHVNQSETVKFKK</sequence>
<feature type="compositionally biased region" description="Low complexity" evidence="11">
    <location>
        <begin position="445"/>
        <end position="458"/>
    </location>
</feature>
<name>A0A139WEF7_TRICA</name>
<dbReference type="EMBL" id="KQ971354">
    <property type="protein sequence ID" value="KYB26340.1"/>
    <property type="molecule type" value="Genomic_DNA"/>
</dbReference>
<dbReference type="AlphaFoldDB" id="A0A139WEF7"/>
<dbReference type="PROSITE" id="PS51119">
    <property type="entry name" value="TAFH"/>
    <property type="match status" value="1"/>
</dbReference>
<reference evidence="14 15" key="2">
    <citation type="journal article" date="2010" name="Nucleic Acids Res.">
        <title>BeetleBase in 2010: revisions to provide comprehensive genomic information for Tribolium castaneum.</title>
        <authorList>
            <person name="Kim H.S."/>
            <person name="Murphy T."/>
            <person name="Xia J."/>
            <person name="Caragea D."/>
            <person name="Park Y."/>
            <person name="Beeman R.W."/>
            <person name="Lorenzen M.D."/>
            <person name="Butcher S."/>
            <person name="Manak J.R."/>
            <person name="Brown S.J."/>
        </authorList>
    </citation>
    <scope>GENOME REANNOTATION</scope>
    <source>
        <strain evidence="14 15">Georgia GA2</strain>
    </source>
</reference>
<keyword evidence="10" id="KW-0175">Coiled coil</keyword>
<keyword evidence="6" id="KW-0805">Transcription regulation</keyword>
<feature type="compositionally biased region" description="Polar residues" evidence="11">
    <location>
        <begin position="52"/>
        <end position="77"/>
    </location>
</feature>
<dbReference type="SMART" id="SM00549">
    <property type="entry name" value="TAFH"/>
    <property type="match status" value="1"/>
</dbReference>
<keyword evidence="8" id="KW-0539">Nucleus</keyword>
<evidence type="ECO:0000256" key="3">
    <source>
        <dbReference type="ARBA" id="ARBA00022723"/>
    </source>
</evidence>
<comment type="subcellular location">
    <subcellularLocation>
        <location evidence="1">Nucleus</location>
    </subcellularLocation>
</comment>
<dbReference type="GO" id="GO:0003714">
    <property type="term" value="F:transcription corepressor activity"/>
    <property type="evidence" value="ECO:0000318"/>
    <property type="project" value="GO_Central"/>
</dbReference>
<dbReference type="SUPFAM" id="SSF158553">
    <property type="entry name" value="TAFH domain-like"/>
    <property type="match status" value="1"/>
</dbReference>
<dbReference type="Pfam" id="PF07531">
    <property type="entry name" value="TAFH"/>
    <property type="match status" value="1"/>
</dbReference>
<dbReference type="PROSITE" id="PS50865">
    <property type="entry name" value="ZF_MYND_2"/>
    <property type="match status" value="1"/>
</dbReference>
<dbReference type="OMA" id="RASDPFY"/>
<evidence type="ECO:0000256" key="2">
    <source>
        <dbReference type="ARBA" id="ARBA00022491"/>
    </source>
</evidence>
<dbReference type="Pfam" id="PF08788">
    <property type="entry name" value="NHR2"/>
    <property type="match status" value="1"/>
</dbReference>
<organism evidence="14 15">
    <name type="scientific">Tribolium castaneum</name>
    <name type="common">Red flour beetle</name>
    <dbReference type="NCBI Taxonomy" id="7070"/>
    <lineage>
        <taxon>Eukaryota</taxon>
        <taxon>Metazoa</taxon>
        <taxon>Ecdysozoa</taxon>
        <taxon>Arthropoda</taxon>
        <taxon>Hexapoda</taxon>
        <taxon>Insecta</taxon>
        <taxon>Pterygota</taxon>
        <taxon>Neoptera</taxon>
        <taxon>Endopterygota</taxon>
        <taxon>Coleoptera</taxon>
        <taxon>Polyphaga</taxon>
        <taxon>Cucujiformia</taxon>
        <taxon>Tenebrionidae</taxon>
        <taxon>Tenebrionidae incertae sedis</taxon>
        <taxon>Tribolium</taxon>
    </lineage>
</organism>
<feature type="compositionally biased region" description="Low complexity" evidence="11">
    <location>
        <begin position="508"/>
        <end position="518"/>
    </location>
</feature>
<evidence type="ECO:0000256" key="1">
    <source>
        <dbReference type="ARBA" id="ARBA00004123"/>
    </source>
</evidence>
<feature type="region of interest" description="Disordered" evidence="11">
    <location>
        <begin position="432"/>
        <end position="463"/>
    </location>
</feature>
<feature type="domain" description="MYND-type" evidence="12">
    <location>
        <begin position="461"/>
        <end position="497"/>
    </location>
</feature>
<keyword evidence="5" id="KW-0862">Zinc</keyword>
<proteinExistence type="predicted"/>
<feature type="region of interest" description="Disordered" evidence="11">
    <location>
        <begin position="1"/>
        <end position="85"/>
    </location>
</feature>
<evidence type="ECO:0000256" key="4">
    <source>
        <dbReference type="ARBA" id="ARBA00022771"/>
    </source>
</evidence>